<sequence>MGYAVDYVPTRERRKIKKKYRREHVTSKAVRARDMRNAVRWNLPTLEHDTTGTATVDRSIVINLLRLDRISPTADPTGDHAMQQLVSEGIVPKPFRIAGNYGFDRDDLITSLKAWVGLL</sequence>
<proteinExistence type="predicted"/>
<name>A0A8S5M6N3_9CAUD</name>
<evidence type="ECO:0000313" key="1">
    <source>
        <dbReference type="EMBL" id="DAD77993.1"/>
    </source>
</evidence>
<organism evidence="1">
    <name type="scientific">Siphoviridae sp. ctETQ12</name>
    <dbReference type="NCBI Taxonomy" id="2826206"/>
    <lineage>
        <taxon>Viruses</taxon>
        <taxon>Duplodnaviria</taxon>
        <taxon>Heunggongvirae</taxon>
        <taxon>Uroviricota</taxon>
        <taxon>Caudoviricetes</taxon>
    </lineage>
</organism>
<reference evidence="1" key="1">
    <citation type="journal article" date="2021" name="Proc. Natl. Acad. Sci. U.S.A.">
        <title>A Catalog of Tens of Thousands of Viruses from Human Metagenomes Reveals Hidden Associations with Chronic Diseases.</title>
        <authorList>
            <person name="Tisza M.J."/>
            <person name="Buck C.B."/>
        </authorList>
    </citation>
    <scope>NUCLEOTIDE SEQUENCE</scope>
    <source>
        <strain evidence="1">CtETQ12</strain>
    </source>
</reference>
<protein>
    <submittedName>
        <fullName evidence="1">ParA helix turn helix domain</fullName>
    </submittedName>
</protein>
<dbReference type="EMBL" id="BK014837">
    <property type="protein sequence ID" value="DAD77993.1"/>
    <property type="molecule type" value="Genomic_DNA"/>
</dbReference>
<accession>A0A8S5M6N3</accession>